<organism evidence="1 2">
    <name type="scientific">Methylorubrum rhodesianum</name>
    <dbReference type="NCBI Taxonomy" id="29427"/>
    <lineage>
        <taxon>Bacteria</taxon>
        <taxon>Pseudomonadati</taxon>
        <taxon>Pseudomonadota</taxon>
        <taxon>Alphaproteobacteria</taxon>
        <taxon>Hyphomicrobiales</taxon>
        <taxon>Methylobacteriaceae</taxon>
        <taxon>Methylorubrum</taxon>
    </lineage>
</organism>
<name>A0ABU9Z8J8_9HYPH</name>
<comment type="caution">
    <text evidence="1">The sequence shown here is derived from an EMBL/GenBank/DDBJ whole genome shotgun (WGS) entry which is preliminary data.</text>
</comment>
<protein>
    <submittedName>
        <fullName evidence="1">Uncharacterized protein</fullName>
    </submittedName>
</protein>
<evidence type="ECO:0000313" key="1">
    <source>
        <dbReference type="EMBL" id="MEN3227565.1"/>
    </source>
</evidence>
<dbReference type="RefSeq" id="WP_183669579.1">
    <property type="nucleotide sequence ID" value="NZ_JACHOS010000016.1"/>
</dbReference>
<dbReference type="EMBL" id="JAQYXL010000001">
    <property type="protein sequence ID" value="MEN3227565.1"/>
    <property type="molecule type" value="Genomic_DNA"/>
</dbReference>
<sequence>MPAGFDFRPLPSTIVPDNARLTGDGYFWSAGGLCIVSSAPRRVIIAVD</sequence>
<accession>A0ABU9Z8J8</accession>
<keyword evidence="2" id="KW-1185">Reference proteome</keyword>
<reference evidence="1 2" key="1">
    <citation type="journal article" date="2023" name="PLoS ONE">
        <title>Complete genome assembly of Hawai'i environmental nontuberculous mycobacteria reveals unexpected co-isolation with methylobacteria.</title>
        <authorList>
            <person name="Hendrix J."/>
            <person name="Epperson L.E."/>
            <person name="Tong E.I."/>
            <person name="Chan Y.L."/>
            <person name="Hasan N.A."/>
            <person name="Dawrs S.N."/>
            <person name="Norton G.J."/>
            <person name="Virdi R."/>
            <person name="Crooks J.L."/>
            <person name="Chan E.D."/>
            <person name="Honda J.R."/>
            <person name="Strong M."/>
        </authorList>
    </citation>
    <scope>NUCLEOTIDE SEQUENCE [LARGE SCALE GENOMIC DNA]</scope>
    <source>
        <strain evidence="1 2">NJH_HI01</strain>
    </source>
</reference>
<evidence type="ECO:0000313" key="2">
    <source>
        <dbReference type="Proteomes" id="UP001404845"/>
    </source>
</evidence>
<dbReference type="Proteomes" id="UP001404845">
    <property type="component" value="Unassembled WGS sequence"/>
</dbReference>
<gene>
    <name evidence="1" type="ORF">PUR21_07940</name>
</gene>
<proteinExistence type="predicted"/>